<dbReference type="InterPro" id="IPR018764">
    <property type="entry name" value="RskA_C"/>
</dbReference>
<feature type="domain" description="Anti-sigma K factor RskA C-terminal" evidence="2">
    <location>
        <begin position="155"/>
        <end position="277"/>
    </location>
</feature>
<evidence type="ECO:0000313" key="3">
    <source>
        <dbReference type="EMBL" id="CEA08376.1"/>
    </source>
</evidence>
<name>A0A078MU73_9MICC</name>
<feature type="compositionally biased region" description="Low complexity" evidence="1">
    <location>
        <begin position="91"/>
        <end position="114"/>
    </location>
</feature>
<reference evidence="3" key="1">
    <citation type="submission" date="2014-07" db="EMBL/GenBank/DDBJ databases">
        <authorList>
            <person name="Urmite Genomes Urmite Genomes"/>
        </authorList>
    </citation>
    <scope>NUCLEOTIDE SEQUENCE</scope>
    <source>
        <strain evidence="3">11W110_air</strain>
    </source>
</reference>
<feature type="compositionally biased region" description="Low complexity" evidence="1">
    <location>
        <begin position="133"/>
        <end position="145"/>
    </location>
</feature>
<feature type="region of interest" description="Disordered" evidence="1">
    <location>
        <begin position="82"/>
        <end position="149"/>
    </location>
</feature>
<accession>A0A078MU73</accession>
<proteinExistence type="predicted"/>
<evidence type="ECO:0000259" key="2">
    <source>
        <dbReference type="Pfam" id="PF10099"/>
    </source>
</evidence>
<evidence type="ECO:0000256" key="1">
    <source>
        <dbReference type="SAM" id="MobiDB-lite"/>
    </source>
</evidence>
<dbReference type="Pfam" id="PF10099">
    <property type="entry name" value="RskA_C"/>
    <property type="match status" value="1"/>
</dbReference>
<dbReference type="PATRIC" id="fig|1461584.3.peg.1705"/>
<organism evidence="3">
    <name type="scientific">Arthrobacter saudimassiliensis</name>
    <dbReference type="NCBI Taxonomy" id="1461584"/>
    <lineage>
        <taxon>Bacteria</taxon>
        <taxon>Bacillati</taxon>
        <taxon>Actinomycetota</taxon>
        <taxon>Actinomycetes</taxon>
        <taxon>Micrococcales</taxon>
        <taxon>Micrococcaceae</taxon>
        <taxon>Arthrobacter</taxon>
    </lineage>
</organism>
<gene>
    <name evidence="3" type="ORF">BN1051_01721</name>
</gene>
<feature type="region of interest" description="Disordered" evidence="1">
    <location>
        <begin position="264"/>
        <end position="286"/>
    </location>
</feature>
<sequence>MQHLHEETLSLLALGEPASAEEQAHLDSCPHCAGELAAFSRVVAVGRSSVPGGSGLPADDYPPSSVWEGIHRTLNLSDAVREDPAQRGRPADPGVAADPAADSDAAADDAAVVDLQAGRRGARPGRAGGSGPAGATARPGPGRPARGQRRWLPAAAAAAGLAGAAVWGTVQVLDRGPETLAAADLQPLPAYQETGSAEVDRLPDGRRELVVRASGTDAAGYREVWLLAPDAQSMVSLGTMEGTEARFPLPDDLDLDSYPVVDISDEPFDGNPAHSGDSILRGELEL</sequence>
<dbReference type="GO" id="GO:0005886">
    <property type="term" value="C:plasma membrane"/>
    <property type="evidence" value="ECO:0007669"/>
    <property type="project" value="InterPro"/>
</dbReference>
<dbReference type="AlphaFoldDB" id="A0A078MU73"/>
<dbReference type="EMBL" id="LN483070">
    <property type="protein sequence ID" value="CEA08376.1"/>
    <property type="molecule type" value="Genomic_DNA"/>
</dbReference>
<protein>
    <submittedName>
        <fullName evidence="3">Anti-sigma-K factor rskA</fullName>
    </submittedName>
</protein>